<organism evidence="2 3">
    <name type="scientific">Flavobacterium limnosediminis JC2902</name>
    <dbReference type="NCBI Taxonomy" id="1341181"/>
    <lineage>
        <taxon>Bacteria</taxon>
        <taxon>Pseudomonadati</taxon>
        <taxon>Bacteroidota</taxon>
        <taxon>Flavobacteriia</taxon>
        <taxon>Flavobacteriales</taxon>
        <taxon>Flavobacteriaceae</taxon>
        <taxon>Flavobacterium</taxon>
    </lineage>
</organism>
<protein>
    <recommendedName>
        <fullName evidence="1">Nucleotidyl transferase domain-containing protein</fullName>
    </recommendedName>
</protein>
<evidence type="ECO:0000313" key="2">
    <source>
        <dbReference type="EMBL" id="ESU27358.1"/>
    </source>
</evidence>
<sequence>MLPTGETLLEFSIFDAIQAGFDKFVLIVNPNIAQEYIERLGRIGIKKKVEMHFVPQEMDGFLPDEYIDIGKERSKPWGTGHAVLTAKLVVNEPFVVINADDFYGRSSYMKIQESISGDVIKNNRYEMIAFPVNTTLSENGPVSRGVCTLDDQQNLIEVVEHTRIKRQGSQIISETETGNVVLKENILVSMNFWCFHPSVFDFLQEEFLRFLQQYNVSKSEFYIPAVVQQLIGSNLIKVKVHQSESQWMGLTYPDDKEVLKVFLSDEIQNGKYPSQLW</sequence>
<gene>
    <name evidence="2" type="ORF">FLJC2902T_20630</name>
</gene>
<dbReference type="SUPFAM" id="SSF53448">
    <property type="entry name" value="Nucleotide-diphospho-sugar transferases"/>
    <property type="match status" value="1"/>
</dbReference>
<evidence type="ECO:0000313" key="3">
    <source>
        <dbReference type="Proteomes" id="UP000018004"/>
    </source>
</evidence>
<dbReference type="Gene3D" id="3.90.550.10">
    <property type="entry name" value="Spore Coat Polysaccharide Biosynthesis Protein SpsA, Chain A"/>
    <property type="match status" value="1"/>
</dbReference>
<dbReference type="Pfam" id="PF00483">
    <property type="entry name" value="NTP_transferase"/>
    <property type="match status" value="1"/>
</dbReference>
<feature type="domain" description="Nucleotidyl transferase" evidence="1">
    <location>
        <begin position="6"/>
        <end position="215"/>
    </location>
</feature>
<accession>V6SKY3</accession>
<dbReference type="InterPro" id="IPR029044">
    <property type="entry name" value="Nucleotide-diphossugar_trans"/>
</dbReference>
<proteinExistence type="predicted"/>
<dbReference type="AlphaFoldDB" id="V6SKY3"/>
<dbReference type="PATRIC" id="fig|1341181.4.peg.2025"/>
<comment type="caution">
    <text evidence="2">The sequence shown here is derived from an EMBL/GenBank/DDBJ whole genome shotgun (WGS) entry which is preliminary data.</text>
</comment>
<dbReference type="STRING" id="1341181.FLJC2902T_20630"/>
<reference evidence="2 3" key="1">
    <citation type="submission" date="2013-08" db="EMBL/GenBank/DDBJ databases">
        <title>Flavobacterium limnosediminis JC2902 genome sequencing.</title>
        <authorList>
            <person name="Lee K."/>
            <person name="Yi H."/>
            <person name="Park S."/>
            <person name="Chun J."/>
        </authorList>
    </citation>
    <scope>NUCLEOTIDE SEQUENCE [LARGE SCALE GENOMIC DNA]</scope>
    <source>
        <strain evidence="2 3">JC2902</strain>
    </source>
</reference>
<keyword evidence="3" id="KW-1185">Reference proteome</keyword>
<dbReference type="eggNOG" id="COG1208">
    <property type="taxonomic scope" value="Bacteria"/>
</dbReference>
<dbReference type="Proteomes" id="UP000018004">
    <property type="component" value="Unassembled WGS sequence"/>
</dbReference>
<evidence type="ECO:0000259" key="1">
    <source>
        <dbReference type="Pfam" id="PF00483"/>
    </source>
</evidence>
<name>V6SKY3_9FLAO</name>
<dbReference type="EMBL" id="AVGG01000011">
    <property type="protein sequence ID" value="ESU27358.1"/>
    <property type="molecule type" value="Genomic_DNA"/>
</dbReference>
<dbReference type="InterPro" id="IPR005835">
    <property type="entry name" value="NTP_transferase_dom"/>
</dbReference>